<reference evidence="1" key="1">
    <citation type="submission" date="2018-02" db="EMBL/GenBank/DDBJ databases">
        <title>Rhizophora mucronata_Transcriptome.</title>
        <authorList>
            <person name="Meera S.P."/>
            <person name="Sreeshan A."/>
            <person name="Augustine A."/>
        </authorList>
    </citation>
    <scope>NUCLEOTIDE SEQUENCE</scope>
    <source>
        <tissue evidence="1">Leaf</tissue>
    </source>
</reference>
<sequence>MPLLASSFTPSTISYLSSLWFMSSMKWSPIACCSCDEVVPVAVPYRSCLLILLNETDGT</sequence>
<accession>A0A2P2LJI4</accession>
<name>A0A2P2LJI4_RHIMU</name>
<proteinExistence type="predicted"/>
<dbReference type="EMBL" id="GGEC01037637">
    <property type="protein sequence ID" value="MBX18121.1"/>
    <property type="molecule type" value="Transcribed_RNA"/>
</dbReference>
<organism evidence="1">
    <name type="scientific">Rhizophora mucronata</name>
    <name type="common">Asiatic mangrove</name>
    <dbReference type="NCBI Taxonomy" id="61149"/>
    <lineage>
        <taxon>Eukaryota</taxon>
        <taxon>Viridiplantae</taxon>
        <taxon>Streptophyta</taxon>
        <taxon>Embryophyta</taxon>
        <taxon>Tracheophyta</taxon>
        <taxon>Spermatophyta</taxon>
        <taxon>Magnoliopsida</taxon>
        <taxon>eudicotyledons</taxon>
        <taxon>Gunneridae</taxon>
        <taxon>Pentapetalae</taxon>
        <taxon>rosids</taxon>
        <taxon>fabids</taxon>
        <taxon>Malpighiales</taxon>
        <taxon>Rhizophoraceae</taxon>
        <taxon>Rhizophora</taxon>
    </lineage>
</organism>
<protein>
    <submittedName>
        <fullName evidence="1">Uncharacterized protein MANES_12G099700</fullName>
    </submittedName>
</protein>
<evidence type="ECO:0000313" key="1">
    <source>
        <dbReference type="EMBL" id="MBX18121.1"/>
    </source>
</evidence>
<dbReference type="AlphaFoldDB" id="A0A2P2LJI4"/>